<evidence type="ECO:0000256" key="1">
    <source>
        <dbReference type="ARBA" id="ARBA00022884"/>
    </source>
</evidence>
<sequence length="80" mass="8723">MTDRVRERGALLFVTFDNQDSVEKIVIHKHQIMNGHNRAMKQAPWKQETSDASSSQKSPSVSRNFGGSPGGGFGGNDSFG</sequence>
<protein>
    <submittedName>
        <fullName evidence="3">Uncharacterized protein</fullName>
    </submittedName>
</protein>
<feature type="region of interest" description="Disordered" evidence="2">
    <location>
        <begin position="33"/>
        <end position="80"/>
    </location>
</feature>
<gene>
    <name evidence="3" type="ORF">U0070_008692</name>
</gene>
<evidence type="ECO:0000256" key="2">
    <source>
        <dbReference type="SAM" id="MobiDB-lite"/>
    </source>
</evidence>
<dbReference type="GO" id="GO:0071013">
    <property type="term" value="C:catalytic step 2 spliceosome"/>
    <property type="evidence" value="ECO:0007669"/>
    <property type="project" value="TreeGrafter"/>
</dbReference>
<feature type="compositionally biased region" description="Polar residues" evidence="2">
    <location>
        <begin position="50"/>
        <end position="63"/>
    </location>
</feature>
<name>A0AAW0IAZ1_MYOGA</name>
<dbReference type="PANTHER" id="PTHR48026">
    <property type="entry name" value="HOMOLOGOUS TO DROSOPHILA SQD (SQUID) PROTEIN"/>
    <property type="match status" value="1"/>
</dbReference>
<keyword evidence="4" id="KW-1185">Reference proteome</keyword>
<evidence type="ECO:0000313" key="3">
    <source>
        <dbReference type="EMBL" id="KAK7811491.1"/>
    </source>
</evidence>
<organism evidence="3 4">
    <name type="scientific">Myodes glareolus</name>
    <name type="common">Bank vole</name>
    <name type="synonym">Clethrionomys glareolus</name>
    <dbReference type="NCBI Taxonomy" id="447135"/>
    <lineage>
        <taxon>Eukaryota</taxon>
        <taxon>Metazoa</taxon>
        <taxon>Chordata</taxon>
        <taxon>Craniata</taxon>
        <taxon>Vertebrata</taxon>
        <taxon>Euteleostomi</taxon>
        <taxon>Mammalia</taxon>
        <taxon>Eutheria</taxon>
        <taxon>Euarchontoglires</taxon>
        <taxon>Glires</taxon>
        <taxon>Rodentia</taxon>
        <taxon>Myomorpha</taxon>
        <taxon>Muroidea</taxon>
        <taxon>Cricetidae</taxon>
        <taxon>Arvicolinae</taxon>
        <taxon>Myodes</taxon>
    </lineage>
</organism>
<proteinExistence type="predicted"/>
<reference evidence="3 4" key="1">
    <citation type="journal article" date="2023" name="bioRxiv">
        <title>Conserved and derived expression patterns and positive selection on dental genes reveal complex evolutionary context of ever-growing rodent molars.</title>
        <authorList>
            <person name="Calamari Z.T."/>
            <person name="Song A."/>
            <person name="Cohen E."/>
            <person name="Akter M."/>
            <person name="Roy R.D."/>
            <person name="Hallikas O."/>
            <person name="Christensen M.M."/>
            <person name="Li P."/>
            <person name="Marangoni P."/>
            <person name="Jernvall J."/>
            <person name="Klein O.D."/>
        </authorList>
    </citation>
    <scope>NUCLEOTIDE SEQUENCE [LARGE SCALE GENOMIC DNA]</scope>
    <source>
        <strain evidence="3">V071</strain>
    </source>
</reference>
<dbReference type="AlphaFoldDB" id="A0AAW0IAZ1"/>
<evidence type="ECO:0000313" key="4">
    <source>
        <dbReference type="Proteomes" id="UP001488838"/>
    </source>
</evidence>
<comment type="caution">
    <text evidence="3">The sequence shown here is derived from an EMBL/GenBank/DDBJ whole genome shotgun (WGS) entry which is preliminary data.</text>
</comment>
<dbReference type="GO" id="GO:0000398">
    <property type="term" value="P:mRNA splicing, via spliceosome"/>
    <property type="evidence" value="ECO:0007669"/>
    <property type="project" value="TreeGrafter"/>
</dbReference>
<keyword evidence="1" id="KW-0694">RNA-binding</keyword>
<feature type="compositionally biased region" description="Gly residues" evidence="2">
    <location>
        <begin position="67"/>
        <end position="80"/>
    </location>
</feature>
<dbReference type="EMBL" id="JBBHLL010000172">
    <property type="protein sequence ID" value="KAK7811491.1"/>
    <property type="molecule type" value="Genomic_DNA"/>
</dbReference>
<dbReference type="GO" id="GO:0003730">
    <property type="term" value="F:mRNA 3'-UTR binding"/>
    <property type="evidence" value="ECO:0007669"/>
    <property type="project" value="TreeGrafter"/>
</dbReference>
<dbReference type="Proteomes" id="UP001488838">
    <property type="component" value="Unassembled WGS sequence"/>
</dbReference>
<accession>A0AAW0IAZ1</accession>
<dbReference type="PANTHER" id="PTHR48026:SF2">
    <property type="entry name" value="HETEROGENEOUS NUCLEAR RIBONUCLEOPROTEIN A1-RELATED"/>
    <property type="match status" value="1"/>
</dbReference>